<keyword evidence="3" id="KW-1185">Reference proteome</keyword>
<gene>
    <name evidence="2" type="ORF">GCM10023156_28190</name>
</gene>
<dbReference type="Proteomes" id="UP001500840">
    <property type="component" value="Unassembled WGS sequence"/>
</dbReference>
<feature type="region of interest" description="Disordered" evidence="1">
    <location>
        <begin position="1"/>
        <end position="28"/>
    </location>
</feature>
<feature type="compositionally biased region" description="Basic and acidic residues" evidence="1">
    <location>
        <begin position="1"/>
        <end position="10"/>
    </location>
</feature>
<proteinExistence type="predicted"/>
<evidence type="ECO:0000313" key="3">
    <source>
        <dbReference type="Proteomes" id="UP001500840"/>
    </source>
</evidence>
<organism evidence="2 3">
    <name type="scientific">Novipirellula rosea</name>
    <dbReference type="NCBI Taxonomy" id="1031540"/>
    <lineage>
        <taxon>Bacteria</taxon>
        <taxon>Pseudomonadati</taxon>
        <taxon>Planctomycetota</taxon>
        <taxon>Planctomycetia</taxon>
        <taxon>Pirellulales</taxon>
        <taxon>Pirellulaceae</taxon>
        <taxon>Novipirellula</taxon>
    </lineage>
</organism>
<sequence>MNGGHPEDTAMGRTAEGTPPFSKEHQMVFQRNAQVMLRIVKARTTGTPNDRAAKPVPNG</sequence>
<evidence type="ECO:0000313" key="2">
    <source>
        <dbReference type="EMBL" id="GAA4454939.1"/>
    </source>
</evidence>
<protein>
    <submittedName>
        <fullName evidence="2">Uncharacterized protein</fullName>
    </submittedName>
</protein>
<name>A0ABP8MVB1_9BACT</name>
<comment type="caution">
    <text evidence="2">The sequence shown here is derived from an EMBL/GenBank/DDBJ whole genome shotgun (WGS) entry which is preliminary data.</text>
</comment>
<evidence type="ECO:0000256" key="1">
    <source>
        <dbReference type="SAM" id="MobiDB-lite"/>
    </source>
</evidence>
<dbReference type="EMBL" id="BAABGA010000035">
    <property type="protein sequence ID" value="GAA4454939.1"/>
    <property type="molecule type" value="Genomic_DNA"/>
</dbReference>
<accession>A0ABP8MVB1</accession>
<reference evidence="3" key="1">
    <citation type="journal article" date="2019" name="Int. J. Syst. Evol. Microbiol.">
        <title>The Global Catalogue of Microorganisms (GCM) 10K type strain sequencing project: providing services to taxonomists for standard genome sequencing and annotation.</title>
        <authorList>
            <consortium name="The Broad Institute Genomics Platform"/>
            <consortium name="The Broad Institute Genome Sequencing Center for Infectious Disease"/>
            <person name="Wu L."/>
            <person name="Ma J."/>
        </authorList>
    </citation>
    <scope>NUCLEOTIDE SEQUENCE [LARGE SCALE GENOMIC DNA]</scope>
    <source>
        <strain evidence="3">JCM 17759</strain>
    </source>
</reference>